<comment type="caution">
    <text evidence="2">The sequence shown here is derived from an EMBL/GenBank/DDBJ whole genome shotgun (WGS) entry which is preliminary data.</text>
</comment>
<evidence type="ECO:0000313" key="3">
    <source>
        <dbReference type="Proteomes" id="UP001595528"/>
    </source>
</evidence>
<proteinExistence type="predicted"/>
<dbReference type="RefSeq" id="WP_379901454.1">
    <property type="nucleotide sequence ID" value="NZ_JBHRTR010000028.1"/>
</dbReference>
<evidence type="ECO:0000313" key="2">
    <source>
        <dbReference type="EMBL" id="MFC3228390.1"/>
    </source>
</evidence>
<evidence type="ECO:0000256" key="1">
    <source>
        <dbReference type="SAM" id="MobiDB-lite"/>
    </source>
</evidence>
<gene>
    <name evidence="2" type="ORF">ACFOGJ_14195</name>
</gene>
<dbReference type="EMBL" id="JBHRTR010000028">
    <property type="protein sequence ID" value="MFC3228390.1"/>
    <property type="molecule type" value="Genomic_DNA"/>
</dbReference>
<keyword evidence="3" id="KW-1185">Reference proteome</keyword>
<reference evidence="3" key="1">
    <citation type="journal article" date="2019" name="Int. J. Syst. Evol. Microbiol.">
        <title>The Global Catalogue of Microorganisms (GCM) 10K type strain sequencing project: providing services to taxonomists for standard genome sequencing and annotation.</title>
        <authorList>
            <consortium name="The Broad Institute Genomics Platform"/>
            <consortium name="The Broad Institute Genome Sequencing Center for Infectious Disease"/>
            <person name="Wu L."/>
            <person name="Ma J."/>
        </authorList>
    </citation>
    <scope>NUCLEOTIDE SEQUENCE [LARGE SCALE GENOMIC DNA]</scope>
    <source>
        <strain evidence="3">KCTC 42964</strain>
    </source>
</reference>
<feature type="region of interest" description="Disordered" evidence="1">
    <location>
        <begin position="42"/>
        <end position="63"/>
    </location>
</feature>
<dbReference type="Proteomes" id="UP001595528">
    <property type="component" value="Unassembled WGS sequence"/>
</dbReference>
<name>A0ABV7L1W1_9PROT</name>
<sequence length="143" mass="14866">MQIIAKTTFAIRGQDRLLDEAAGHRHCPDTFPDLEGAVAQAGSTNPPKGRVARHRTRVAAGGSKRVEVTVPSGDARLLKAVAGALRAGGKDAERIRDALGPIVSAAKAVTGSELVAFFRRSPLVGADLETERDGSTGRSADLG</sequence>
<accession>A0ABV7L1W1</accession>
<organism evidence="2 3">
    <name type="scientific">Marinibaculum pumilum</name>
    <dbReference type="NCBI Taxonomy" id="1766165"/>
    <lineage>
        <taxon>Bacteria</taxon>
        <taxon>Pseudomonadati</taxon>
        <taxon>Pseudomonadota</taxon>
        <taxon>Alphaproteobacteria</taxon>
        <taxon>Rhodospirillales</taxon>
        <taxon>Rhodospirillaceae</taxon>
        <taxon>Marinibaculum</taxon>
    </lineage>
</organism>
<protein>
    <submittedName>
        <fullName evidence="2">Uncharacterized protein</fullName>
    </submittedName>
</protein>